<reference evidence="1 2" key="1">
    <citation type="submission" date="2024-04" db="EMBL/GenBank/DDBJ databases">
        <title>Phyllosticta paracitricarpa is synonymous to the EU quarantine fungus P. citricarpa based on phylogenomic analyses.</title>
        <authorList>
            <consortium name="Lawrence Berkeley National Laboratory"/>
            <person name="Van Ingen-Buijs V.A."/>
            <person name="Van Westerhoven A.C."/>
            <person name="Haridas S."/>
            <person name="Skiadas P."/>
            <person name="Martin F."/>
            <person name="Groenewald J.Z."/>
            <person name="Crous P.W."/>
            <person name="Seidl M.F."/>
        </authorList>
    </citation>
    <scope>NUCLEOTIDE SEQUENCE [LARGE SCALE GENOMIC DNA]</scope>
    <source>
        <strain evidence="1 2">CBS 123371</strain>
    </source>
</reference>
<evidence type="ECO:0000313" key="2">
    <source>
        <dbReference type="Proteomes" id="UP001363622"/>
    </source>
</evidence>
<evidence type="ECO:0008006" key="3">
    <source>
        <dbReference type="Google" id="ProtNLM"/>
    </source>
</evidence>
<dbReference type="Proteomes" id="UP001363622">
    <property type="component" value="Unassembled WGS sequence"/>
</dbReference>
<gene>
    <name evidence="1" type="ORF">IWZ03DRAFT_237500</name>
</gene>
<protein>
    <recommendedName>
        <fullName evidence="3">Secreted protein</fullName>
    </recommendedName>
</protein>
<keyword evidence="2" id="KW-1185">Reference proteome</keyword>
<comment type="caution">
    <text evidence="1">The sequence shown here is derived from an EMBL/GenBank/DDBJ whole genome shotgun (WGS) entry which is preliminary data.</text>
</comment>
<sequence length="82" mass="9077">MMLQSALLLATRATHHLKTIGNIPAKPCPITIDINNVVGHSAFLWSSVSLLLATQKANGRDLIHSFSNQKQNENTIRRKNCL</sequence>
<proteinExistence type="predicted"/>
<accession>A0ABR1KF12</accession>
<organism evidence="1 2">
    <name type="scientific">Phyllosticta citriasiana</name>
    <dbReference type="NCBI Taxonomy" id="595635"/>
    <lineage>
        <taxon>Eukaryota</taxon>
        <taxon>Fungi</taxon>
        <taxon>Dikarya</taxon>
        <taxon>Ascomycota</taxon>
        <taxon>Pezizomycotina</taxon>
        <taxon>Dothideomycetes</taxon>
        <taxon>Dothideomycetes incertae sedis</taxon>
        <taxon>Botryosphaeriales</taxon>
        <taxon>Phyllostictaceae</taxon>
        <taxon>Phyllosticta</taxon>
    </lineage>
</organism>
<name>A0ABR1KF12_9PEZI</name>
<evidence type="ECO:0000313" key="1">
    <source>
        <dbReference type="EMBL" id="KAK7513640.1"/>
    </source>
</evidence>
<dbReference type="EMBL" id="JBBPHU010000009">
    <property type="protein sequence ID" value="KAK7513640.1"/>
    <property type="molecule type" value="Genomic_DNA"/>
</dbReference>